<comment type="caution">
    <text evidence="4">The sequence shown here is derived from an EMBL/GenBank/DDBJ whole genome shotgun (WGS) entry which is preliminary data.</text>
</comment>
<feature type="compositionally biased region" description="Basic and acidic residues" evidence="1">
    <location>
        <begin position="508"/>
        <end position="520"/>
    </location>
</feature>
<gene>
    <name evidence="4" type="ORF">FNF27_05672</name>
</gene>
<proteinExistence type="predicted"/>
<reference evidence="4 5" key="1">
    <citation type="submission" date="2019-07" db="EMBL/GenBank/DDBJ databases">
        <title>Genomes of Cafeteria roenbergensis.</title>
        <authorList>
            <person name="Fischer M.G."/>
            <person name="Hackl T."/>
            <person name="Roman M."/>
        </authorList>
    </citation>
    <scope>NUCLEOTIDE SEQUENCE [LARGE SCALE GENOMIC DNA]</scope>
    <source>
        <strain evidence="4 5">E4-10P</strain>
    </source>
</reference>
<evidence type="ECO:0000259" key="3">
    <source>
        <dbReference type="Pfam" id="PF03407"/>
    </source>
</evidence>
<accession>A0A5A8EA80</accession>
<dbReference type="InterPro" id="IPR052636">
    <property type="entry name" value="UDP-D-xylose:L-fucose_XylT"/>
</dbReference>
<name>A0A5A8EA80_CAFRO</name>
<dbReference type="Proteomes" id="UP000322899">
    <property type="component" value="Unassembled WGS sequence"/>
</dbReference>
<evidence type="ECO:0000256" key="1">
    <source>
        <dbReference type="SAM" id="MobiDB-lite"/>
    </source>
</evidence>
<feature type="domain" description="Nucleotide-diphospho-sugar transferase" evidence="3">
    <location>
        <begin position="640"/>
        <end position="841"/>
    </location>
</feature>
<evidence type="ECO:0000256" key="2">
    <source>
        <dbReference type="SAM" id="Phobius"/>
    </source>
</evidence>
<dbReference type="Pfam" id="PF03407">
    <property type="entry name" value="Nucleotid_trans"/>
    <property type="match status" value="1"/>
</dbReference>
<keyword evidence="2" id="KW-0472">Membrane</keyword>
<dbReference type="GO" id="GO:0016757">
    <property type="term" value="F:glycosyltransferase activity"/>
    <property type="evidence" value="ECO:0007669"/>
    <property type="project" value="TreeGrafter"/>
</dbReference>
<feature type="compositionally biased region" description="Acidic residues" evidence="1">
    <location>
        <begin position="334"/>
        <end position="351"/>
    </location>
</feature>
<feature type="region of interest" description="Disordered" evidence="1">
    <location>
        <begin position="301"/>
        <end position="418"/>
    </location>
</feature>
<dbReference type="PANTHER" id="PTHR47032:SF1">
    <property type="entry name" value="UDP-D-XYLOSE:L-FUCOSE ALPHA-1,3-D-XYLOSYLTRANSFERASE-RELATED"/>
    <property type="match status" value="1"/>
</dbReference>
<feature type="region of interest" description="Disordered" evidence="1">
    <location>
        <begin position="506"/>
        <end position="580"/>
    </location>
</feature>
<keyword evidence="2" id="KW-1133">Transmembrane helix</keyword>
<dbReference type="EMBL" id="VLTO01000042">
    <property type="protein sequence ID" value="KAA0172811.1"/>
    <property type="molecule type" value="Genomic_DNA"/>
</dbReference>
<keyword evidence="2" id="KW-0812">Transmembrane</keyword>
<dbReference type="InterPro" id="IPR005069">
    <property type="entry name" value="Nucl-diP-sugar_transferase"/>
</dbReference>
<dbReference type="OrthoDB" id="1712432at2759"/>
<organism evidence="4 5">
    <name type="scientific">Cafeteria roenbergensis</name>
    <name type="common">Marine flagellate</name>
    <dbReference type="NCBI Taxonomy" id="33653"/>
    <lineage>
        <taxon>Eukaryota</taxon>
        <taxon>Sar</taxon>
        <taxon>Stramenopiles</taxon>
        <taxon>Bigyra</taxon>
        <taxon>Opalozoa</taxon>
        <taxon>Bicosoecida</taxon>
        <taxon>Cafeteriaceae</taxon>
        <taxon>Cafeteria</taxon>
    </lineage>
</organism>
<evidence type="ECO:0000313" key="5">
    <source>
        <dbReference type="Proteomes" id="UP000322899"/>
    </source>
</evidence>
<sequence length="1078" mass="113263">MSSRRKRERINYAELESLPRDADVTRRLVREAVEPAIEAITAAMPPGPPVDTGLMAAAASLGGVAKTADAFGKASARIATALLSAGSCTLTPCQPPPPGVETVPQGTLLSADWMRATGFRRPVLVARAEDCGATLPLPAALPPQRLAELCAADDSPAQVMEVAAQAEEALGWSVASYVSQYWADPASREALLALPAADLEGSALADAPWAATPSAAGAVTARVHPGQVLLVPEGWILAVYAPADTVTVHGAFAPGLDIPAALRGRRAAAALALASADDVSSTAVSLRRRRNADPSAWATHRAFGGWGAGEGEEPPAKRPADHAAAAQEDGWQLSDEEGGAADDEEEEEEEAFVPGAYGMDDEEEDDDYGAMGEDFVDEDEDDEAFDEEDEDFNPRRKRAKKTTAKAKRAAAARGAPKAAKAASSSVKIKIGGGAAAAANPSVKVRIGAGRGASGAVPARAAATAQSAAPVRAAKPAAPRYLAVAAMAAVAVTITFATMAWLPPSDGSLSEKELEPSDSRKNLQAGSQVAGSEPTATPTTGPSSKPDATSPVVPPEIPGSKPKLPRPAPVTPLSGSPSTASPLLQDPAFVAAVHKAGAATAGEVGAALAKGGRPPLVVGIGDSGFLPMLQNFIATSIQRHAIRHYLVVALDQGMCRTIPTLGGAVTCVDAPGDYGAGGEYGSVEFARIVNVKSEVVMAIVRLGYDVLLVDGDIVFLQNPLPVLARNNKAKVYDLQIQDDAEAGRNSGFMFIKATPGGLAFIAKAVEIARKDPEIRQQPAVNMAMRRMKPSFSHLVLPTASFPCGKAFFESPRRMFAHENPCRKCVIMHNNWIVGTVAKVHRFKESLQWLVDGPNAYYSSPSRKYLEFGNPSAGVSLDTELGALRAAMAIGRMLGRTVILPAFRCHECSVFGVGGTKRGCSGTSRDPDTCSFTAHFGIREFLASMGQDSFRERMFRYNPLTPAEPPAGDYHAVRLAFDAAADGESALAPSPESQWVISTTAKLPSMSNDDAPMTQDVQPADLDNGPTEEEILDWFGSNGSPVLRFKHLYGISARFSDSEKQAEFDKAWAAAITENTVRQY</sequence>
<dbReference type="Gene3D" id="2.60.120.650">
    <property type="entry name" value="Cupin"/>
    <property type="match status" value="2"/>
</dbReference>
<feature type="transmembrane region" description="Helical" evidence="2">
    <location>
        <begin position="480"/>
        <end position="501"/>
    </location>
</feature>
<feature type="compositionally biased region" description="Polar residues" evidence="1">
    <location>
        <begin position="521"/>
        <end position="546"/>
    </location>
</feature>
<dbReference type="GO" id="GO:0005794">
    <property type="term" value="C:Golgi apparatus"/>
    <property type="evidence" value="ECO:0007669"/>
    <property type="project" value="TreeGrafter"/>
</dbReference>
<evidence type="ECO:0000313" key="4">
    <source>
        <dbReference type="EMBL" id="KAA0172811.1"/>
    </source>
</evidence>
<dbReference type="AlphaFoldDB" id="A0A5A8EA80"/>
<feature type="compositionally biased region" description="Acidic residues" evidence="1">
    <location>
        <begin position="359"/>
        <end position="391"/>
    </location>
</feature>
<protein>
    <recommendedName>
        <fullName evidence="3">Nucleotide-diphospho-sugar transferase domain-containing protein</fullName>
    </recommendedName>
</protein>
<dbReference type="PANTHER" id="PTHR47032">
    <property type="entry name" value="UDP-D-XYLOSE:L-FUCOSE ALPHA-1,3-D-XYLOSYLTRANSFERASE-RELATED"/>
    <property type="match status" value="1"/>
</dbReference>
<feature type="compositionally biased region" description="Basic residues" evidence="1">
    <location>
        <begin position="395"/>
        <end position="410"/>
    </location>
</feature>